<evidence type="ECO:0000313" key="2">
    <source>
        <dbReference type="EMBL" id="QJI04070.1"/>
    </source>
</evidence>
<accession>A0A6H2A665</accession>
<gene>
    <name evidence="1" type="ORF">TM448A08465_0005</name>
    <name evidence="2" type="ORF">TM448B05995_0006</name>
</gene>
<proteinExistence type="predicted"/>
<evidence type="ECO:0000313" key="1">
    <source>
        <dbReference type="EMBL" id="QJA55268.1"/>
    </source>
</evidence>
<dbReference type="EMBL" id="MT144583">
    <property type="protein sequence ID" value="QJA55268.1"/>
    <property type="molecule type" value="Genomic_DNA"/>
</dbReference>
<dbReference type="AlphaFoldDB" id="A0A6H2A665"/>
<reference evidence="1" key="1">
    <citation type="submission" date="2020-03" db="EMBL/GenBank/DDBJ databases">
        <title>The deep terrestrial virosphere.</title>
        <authorList>
            <person name="Holmfeldt K."/>
            <person name="Nilsson E."/>
            <person name="Simone D."/>
            <person name="Lopez-Fernandez M."/>
            <person name="Wu X."/>
            <person name="de Brujin I."/>
            <person name="Lundin D."/>
            <person name="Andersson A."/>
            <person name="Bertilsson S."/>
            <person name="Dopson M."/>
        </authorList>
    </citation>
    <scope>NUCLEOTIDE SEQUENCE</scope>
    <source>
        <strain evidence="1">TM448A08465</strain>
        <strain evidence="2">TM448B05995</strain>
    </source>
</reference>
<organism evidence="1">
    <name type="scientific">viral metagenome</name>
    <dbReference type="NCBI Taxonomy" id="1070528"/>
    <lineage>
        <taxon>unclassified sequences</taxon>
        <taxon>metagenomes</taxon>
        <taxon>organismal metagenomes</taxon>
    </lineage>
</organism>
<sequence>MSIEIDMEIMLNGDDHQTNFGTMLLKLIFKADRSNIEKLRLGFPEAVKAVEYYKETGEIIAPTEVS</sequence>
<protein>
    <submittedName>
        <fullName evidence="1">Uncharacterized protein</fullName>
    </submittedName>
</protein>
<dbReference type="EMBL" id="MT145145">
    <property type="protein sequence ID" value="QJI04070.1"/>
    <property type="molecule type" value="Genomic_DNA"/>
</dbReference>
<name>A0A6H2A665_9ZZZZ</name>